<dbReference type="EMBL" id="CT573213">
    <property type="protein sequence ID" value="CAJ59363.1"/>
    <property type="molecule type" value="Genomic_DNA"/>
</dbReference>
<organism evidence="2 3">
    <name type="scientific">Frankia alni (strain DSM 45986 / CECT 9034 / ACN14a)</name>
    <dbReference type="NCBI Taxonomy" id="326424"/>
    <lineage>
        <taxon>Bacteria</taxon>
        <taxon>Bacillati</taxon>
        <taxon>Actinomycetota</taxon>
        <taxon>Actinomycetes</taxon>
        <taxon>Frankiales</taxon>
        <taxon>Frankiaceae</taxon>
        <taxon>Frankia</taxon>
    </lineage>
</organism>
<accession>Q0RSU3</accession>
<proteinExistence type="predicted"/>
<protein>
    <submittedName>
        <fullName evidence="2">Uncharacterized protein</fullName>
    </submittedName>
</protein>
<keyword evidence="1" id="KW-1133">Transmembrane helix</keyword>
<keyword evidence="1" id="KW-0472">Membrane</keyword>
<sequence>MIALWKRQILVATYGVLANLTLPMVAVINFQPPLWCYFISYPLRADRTL</sequence>
<gene>
    <name evidence="2" type="ordered locus">FRAAL0692</name>
</gene>
<evidence type="ECO:0000313" key="2">
    <source>
        <dbReference type="EMBL" id="CAJ59363.1"/>
    </source>
</evidence>
<reference evidence="2 3" key="1">
    <citation type="journal article" date="2007" name="Genome Res.">
        <title>Genome characteristics of facultatively symbiotic Frankia sp. strains reflect host range and host plant biogeography.</title>
        <authorList>
            <person name="Normand P."/>
            <person name="Lapierre P."/>
            <person name="Tisa L.S."/>
            <person name="Gogarten J.P."/>
            <person name="Alloisio N."/>
            <person name="Bagnarol E."/>
            <person name="Bassi C.A."/>
            <person name="Berry A.M."/>
            <person name="Bickhart D.M."/>
            <person name="Choisne N."/>
            <person name="Couloux A."/>
            <person name="Cournoyer B."/>
            <person name="Cruveiller S."/>
            <person name="Daubin V."/>
            <person name="Demange N."/>
            <person name="Francino M.P."/>
            <person name="Goltsman E."/>
            <person name="Huang Y."/>
            <person name="Kopp O.R."/>
            <person name="Labarre L."/>
            <person name="Lapidus A."/>
            <person name="Lavire C."/>
            <person name="Marechal J."/>
            <person name="Martinez M."/>
            <person name="Mastronunzio J.E."/>
            <person name="Mullin B.C."/>
            <person name="Niemann J."/>
            <person name="Pujic P."/>
            <person name="Rawnsley T."/>
            <person name="Rouy Z."/>
            <person name="Schenowitz C."/>
            <person name="Sellstedt A."/>
            <person name="Tavares F."/>
            <person name="Tomkins J.P."/>
            <person name="Vallenet D."/>
            <person name="Valverde C."/>
            <person name="Wall L.G."/>
            <person name="Wang Y."/>
            <person name="Medigue C."/>
            <person name="Benson D.R."/>
        </authorList>
    </citation>
    <scope>NUCLEOTIDE SEQUENCE [LARGE SCALE GENOMIC DNA]</scope>
    <source>
        <strain evidence="3">DSM 45986 / CECT 9034 / ACN14a</strain>
    </source>
</reference>
<keyword evidence="1" id="KW-0812">Transmembrane</keyword>
<evidence type="ECO:0000256" key="1">
    <source>
        <dbReference type="SAM" id="Phobius"/>
    </source>
</evidence>
<keyword evidence="3" id="KW-1185">Reference proteome</keyword>
<dbReference type="STRING" id="326424.FRAAL0692"/>
<dbReference type="HOGENOM" id="CLU_3135951_0_0_11"/>
<dbReference type="Proteomes" id="UP000000657">
    <property type="component" value="Chromosome"/>
</dbReference>
<evidence type="ECO:0000313" key="3">
    <source>
        <dbReference type="Proteomes" id="UP000000657"/>
    </source>
</evidence>
<feature type="transmembrane region" description="Helical" evidence="1">
    <location>
        <begin position="9"/>
        <end position="30"/>
    </location>
</feature>
<dbReference type="KEGG" id="fal:FRAAL0692"/>
<name>Q0RSU3_FRAAA</name>
<dbReference type="AlphaFoldDB" id="Q0RSU3"/>